<dbReference type="PROSITE" id="PS51197">
    <property type="entry name" value="HTH_RRF2_2"/>
    <property type="match status" value="1"/>
</dbReference>
<dbReference type="PANTHER" id="PTHR33221:SF15">
    <property type="entry name" value="HTH-TYPE TRANSCRIPTIONAL REGULATOR YWGB-RELATED"/>
    <property type="match status" value="1"/>
</dbReference>
<dbReference type="Proteomes" id="UP000029736">
    <property type="component" value="Unassembled WGS sequence"/>
</dbReference>
<dbReference type="RefSeq" id="WP_044227012.1">
    <property type="nucleotide sequence ID" value="NZ_JBKAGJ010000022.1"/>
</dbReference>
<dbReference type="STRING" id="1524460.IX84_25480"/>
<evidence type="ECO:0000313" key="1">
    <source>
        <dbReference type="EMBL" id="KGE85955.1"/>
    </source>
</evidence>
<reference evidence="1 2" key="1">
    <citation type="journal article" date="2014" name="Int. J. Syst. Evol. Microbiol.">
        <title>Phaeodactylibacter xiamenensis gen. nov., sp. nov., a member of the family Saprospiraceae isolated from the marine alga Phaeodactylum tricornutum.</title>
        <authorList>
            <person name="Chen Z.Jr."/>
            <person name="Lei X."/>
            <person name="Lai Q."/>
            <person name="Li Y."/>
            <person name="Zhang B."/>
            <person name="Zhang J."/>
            <person name="Zhang H."/>
            <person name="Yang L."/>
            <person name="Zheng W."/>
            <person name="Tian Y."/>
            <person name="Yu Z."/>
            <person name="Xu H.Jr."/>
            <person name="Zheng T."/>
        </authorList>
    </citation>
    <scope>NUCLEOTIDE SEQUENCE [LARGE SCALE GENOMIC DNA]</scope>
    <source>
        <strain evidence="1 2">KD52</strain>
    </source>
</reference>
<dbReference type="OrthoDB" id="9808360at2"/>
<dbReference type="NCBIfam" id="TIGR00738">
    <property type="entry name" value="rrf2_super"/>
    <property type="match status" value="1"/>
</dbReference>
<sequence>MKISAQDEYGLRILIRIAEADEQNGLSIPQLSELEGMSDSYVGKLTRTLRLAGFIESTRGQKGGYVLAQPPENINVGEVLRALGGALFDEGFCNKHSAGFRICTNSVDCSVRSLWRVVQQSLDHILGQISLKDLLASETETNSALEQILSQIQPATA</sequence>
<dbReference type="AlphaFoldDB" id="A0A098S1F9"/>
<gene>
    <name evidence="1" type="ORF">IX84_25480</name>
</gene>
<dbReference type="Pfam" id="PF02082">
    <property type="entry name" value="Rrf2"/>
    <property type="match status" value="1"/>
</dbReference>
<dbReference type="InterPro" id="IPR036388">
    <property type="entry name" value="WH-like_DNA-bd_sf"/>
</dbReference>
<accession>A0A098S1F9</accession>
<comment type="caution">
    <text evidence="1">The sequence shown here is derived from an EMBL/GenBank/DDBJ whole genome shotgun (WGS) entry which is preliminary data.</text>
</comment>
<dbReference type="InterPro" id="IPR036390">
    <property type="entry name" value="WH_DNA-bd_sf"/>
</dbReference>
<dbReference type="Gene3D" id="1.10.10.10">
    <property type="entry name" value="Winged helix-like DNA-binding domain superfamily/Winged helix DNA-binding domain"/>
    <property type="match status" value="1"/>
</dbReference>
<dbReference type="GO" id="GO:0005829">
    <property type="term" value="C:cytosol"/>
    <property type="evidence" value="ECO:0007669"/>
    <property type="project" value="TreeGrafter"/>
</dbReference>
<proteinExistence type="predicted"/>
<dbReference type="GO" id="GO:0003700">
    <property type="term" value="F:DNA-binding transcription factor activity"/>
    <property type="evidence" value="ECO:0007669"/>
    <property type="project" value="TreeGrafter"/>
</dbReference>
<dbReference type="SUPFAM" id="SSF46785">
    <property type="entry name" value="Winged helix' DNA-binding domain"/>
    <property type="match status" value="1"/>
</dbReference>
<evidence type="ECO:0000313" key="2">
    <source>
        <dbReference type="Proteomes" id="UP000029736"/>
    </source>
</evidence>
<dbReference type="PANTHER" id="PTHR33221">
    <property type="entry name" value="WINGED HELIX-TURN-HELIX TRANSCRIPTIONAL REGULATOR, RRF2 FAMILY"/>
    <property type="match status" value="1"/>
</dbReference>
<keyword evidence="2" id="KW-1185">Reference proteome</keyword>
<dbReference type="InterPro" id="IPR000944">
    <property type="entry name" value="Tscrpt_reg_Rrf2"/>
</dbReference>
<organism evidence="1 2">
    <name type="scientific">Phaeodactylibacter xiamenensis</name>
    <dbReference type="NCBI Taxonomy" id="1524460"/>
    <lineage>
        <taxon>Bacteria</taxon>
        <taxon>Pseudomonadati</taxon>
        <taxon>Bacteroidota</taxon>
        <taxon>Saprospiria</taxon>
        <taxon>Saprospirales</taxon>
        <taxon>Haliscomenobacteraceae</taxon>
        <taxon>Phaeodactylibacter</taxon>
    </lineage>
</organism>
<dbReference type="EMBL" id="JPOS01000083">
    <property type="protein sequence ID" value="KGE85955.1"/>
    <property type="molecule type" value="Genomic_DNA"/>
</dbReference>
<protein>
    <submittedName>
        <fullName evidence="1">Rrf2 family transcriptional regulator</fullName>
    </submittedName>
</protein>
<name>A0A098S1F9_9BACT</name>